<keyword evidence="7 9" id="KW-0472">Membrane</keyword>
<keyword evidence="13" id="KW-1185">Reference proteome</keyword>
<evidence type="ECO:0000256" key="1">
    <source>
        <dbReference type="ARBA" id="ARBA00004141"/>
    </source>
</evidence>
<evidence type="ECO:0000256" key="5">
    <source>
        <dbReference type="ARBA" id="ARBA00022833"/>
    </source>
</evidence>
<evidence type="ECO:0000256" key="4">
    <source>
        <dbReference type="ARBA" id="ARBA00022692"/>
    </source>
</evidence>
<dbReference type="Pfam" id="PF16916">
    <property type="entry name" value="ZT_dimer"/>
    <property type="match status" value="1"/>
</dbReference>
<dbReference type="GeneID" id="584166"/>
<sequence length="484" mass="53162">MTSSKKRMLSTKSCRLMTMMVLTASFFFVELSVGYITHSLALVADSFHMLSDIIALIVGFVAVRYAKRDTPKNTYGWQRAEVVGALVNAVFLFALCFTILVDAIERLVQGDKIKDPRLVLIVGGVGLAVNLLGILLFSSHGMGHGHSHGGGGGGHGHSHASSVKEPEERVALANGTKGQEGALDANDVEAGVDVTDSETKRKLKQRKHEASAQQLNMRGVFLHVLGDALGSVVVIISALVVMFADGDWVFCVDPVLSILIVIIISTTTWPLFKQSSMILLQSIPTGIDIEDIDKKLREECSYIDNIHEFHVWQLTGSKLIATLHISVSSLEEYGKVIEQATKILHQEGIHSTTIQPEFICMRESSKENCVIPCPTDACSDTNKCCSATRRIAAGNSKSAQTMSQLQMEVNDLEDEPFTQSPDEEMQMNIIKIDPEPEVEPEPEPEPEPTQRDMATQTNTEEMDNRAKDPFHIPFPIKLHLVSTV</sequence>
<evidence type="ECO:0000256" key="3">
    <source>
        <dbReference type="ARBA" id="ARBA00022448"/>
    </source>
</evidence>
<dbReference type="Proteomes" id="UP000007110">
    <property type="component" value="Unassembled WGS sequence"/>
</dbReference>
<evidence type="ECO:0000313" key="12">
    <source>
        <dbReference type="EnsemblMetazoa" id="XP_030851141"/>
    </source>
</evidence>
<keyword evidence="4 9" id="KW-0812">Transmembrane</keyword>
<organism evidence="12 13">
    <name type="scientific">Strongylocentrotus purpuratus</name>
    <name type="common">Purple sea urchin</name>
    <dbReference type="NCBI Taxonomy" id="7668"/>
    <lineage>
        <taxon>Eukaryota</taxon>
        <taxon>Metazoa</taxon>
        <taxon>Echinodermata</taxon>
        <taxon>Eleutherozoa</taxon>
        <taxon>Echinozoa</taxon>
        <taxon>Echinoidea</taxon>
        <taxon>Euechinoidea</taxon>
        <taxon>Echinacea</taxon>
        <taxon>Camarodonta</taxon>
        <taxon>Echinidea</taxon>
        <taxon>Strongylocentrotidae</taxon>
        <taxon>Strongylocentrotus</taxon>
    </lineage>
</organism>
<feature type="compositionally biased region" description="Acidic residues" evidence="8">
    <location>
        <begin position="435"/>
        <end position="446"/>
    </location>
</feature>
<dbReference type="InterPro" id="IPR027469">
    <property type="entry name" value="Cation_efflux_TMD_sf"/>
</dbReference>
<reference evidence="13" key="1">
    <citation type="submission" date="2015-02" db="EMBL/GenBank/DDBJ databases">
        <title>Genome sequencing for Strongylocentrotus purpuratus.</title>
        <authorList>
            <person name="Murali S."/>
            <person name="Liu Y."/>
            <person name="Vee V."/>
            <person name="English A."/>
            <person name="Wang M."/>
            <person name="Skinner E."/>
            <person name="Han Y."/>
            <person name="Muzny D.M."/>
            <person name="Worley K.C."/>
            <person name="Gibbs R.A."/>
        </authorList>
    </citation>
    <scope>NUCLEOTIDE SEQUENCE</scope>
</reference>
<dbReference type="PANTHER" id="PTHR45820">
    <property type="entry name" value="FI23527P1"/>
    <property type="match status" value="1"/>
</dbReference>
<dbReference type="Pfam" id="PF01545">
    <property type="entry name" value="Cation_efflux"/>
    <property type="match status" value="1"/>
</dbReference>
<keyword evidence="6 9" id="KW-1133">Transmembrane helix</keyword>
<dbReference type="InterPro" id="IPR027470">
    <property type="entry name" value="Cation_efflux_CTD"/>
</dbReference>
<protein>
    <recommendedName>
        <fullName evidence="14">Zinc transporter 1</fullName>
    </recommendedName>
</protein>
<dbReference type="EnsemblMetazoa" id="XM_030995281">
    <property type="protein sequence ID" value="XP_030851141"/>
    <property type="gene ID" value="LOC584166"/>
</dbReference>
<comment type="similarity">
    <text evidence="2">Belongs to the cation diffusion facilitator (CDF) transporter (TC 2.A.4) family. SLC30A subfamily.</text>
</comment>
<accession>A0A7M7PJC9</accession>
<dbReference type="InParanoid" id="A0A7M7PJC9"/>
<evidence type="ECO:0000256" key="2">
    <source>
        <dbReference type="ARBA" id="ARBA00008873"/>
    </source>
</evidence>
<evidence type="ECO:0008006" key="14">
    <source>
        <dbReference type="Google" id="ProtNLM"/>
    </source>
</evidence>
<feature type="transmembrane region" description="Helical" evidence="9">
    <location>
        <begin position="116"/>
        <end position="137"/>
    </location>
</feature>
<reference evidence="12" key="2">
    <citation type="submission" date="2021-01" db="UniProtKB">
        <authorList>
            <consortium name="EnsemblMetazoa"/>
        </authorList>
    </citation>
    <scope>IDENTIFICATION</scope>
</reference>
<dbReference type="Gene3D" id="1.20.1510.10">
    <property type="entry name" value="Cation efflux protein transmembrane domain"/>
    <property type="match status" value="1"/>
</dbReference>
<keyword evidence="3" id="KW-0813">Transport</keyword>
<proteinExistence type="inferred from homology"/>
<dbReference type="FunCoup" id="A0A7M7PJC9">
    <property type="interactions" value="360"/>
</dbReference>
<evidence type="ECO:0000256" key="7">
    <source>
        <dbReference type="ARBA" id="ARBA00023136"/>
    </source>
</evidence>
<dbReference type="OrthoDB" id="29444at2759"/>
<dbReference type="InterPro" id="IPR002524">
    <property type="entry name" value="Cation_efflux"/>
</dbReference>
<evidence type="ECO:0000313" key="13">
    <source>
        <dbReference type="Proteomes" id="UP000007110"/>
    </source>
</evidence>
<dbReference type="PANTHER" id="PTHR45820:SF4">
    <property type="entry name" value="ZINC TRANSPORTER 63C, ISOFORM F"/>
    <property type="match status" value="1"/>
</dbReference>
<dbReference type="CTD" id="7779"/>
<dbReference type="GO" id="GO:0016020">
    <property type="term" value="C:membrane"/>
    <property type="evidence" value="ECO:0000318"/>
    <property type="project" value="GO_Central"/>
</dbReference>
<name>A0A7M7PJC9_STRPU</name>
<dbReference type="SUPFAM" id="SSF161111">
    <property type="entry name" value="Cation efflux protein transmembrane domain-like"/>
    <property type="match status" value="1"/>
</dbReference>
<feature type="region of interest" description="Disordered" evidence="8">
    <location>
        <begin position="435"/>
        <end position="470"/>
    </location>
</feature>
<dbReference type="AlphaFoldDB" id="A0A7M7PJC9"/>
<dbReference type="GO" id="GO:0071577">
    <property type="term" value="P:zinc ion transmembrane transport"/>
    <property type="evidence" value="ECO:0000318"/>
    <property type="project" value="GO_Central"/>
</dbReference>
<dbReference type="KEGG" id="spu:584166"/>
<dbReference type="RefSeq" id="XP_030851141.1">
    <property type="nucleotide sequence ID" value="XM_030995281.1"/>
</dbReference>
<feature type="transmembrane region" description="Helical" evidence="9">
    <location>
        <begin position="220"/>
        <end position="243"/>
    </location>
</feature>
<dbReference type="NCBIfam" id="TIGR01297">
    <property type="entry name" value="CDF"/>
    <property type="match status" value="1"/>
</dbReference>
<dbReference type="GO" id="GO:0010312">
    <property type="term" value="P:detoxification of zinc ion"/>
    <property type="evidence" value="ECO:0000318"/>
    <property type="project" value="GO_Central"/>
</dbReference>
<evidence type="ECO:0000259" key="11">
    <source>
        <dbReference type="Pfam" id="PF16916"/>
    </source>
</evidence>
<feature type="transmembrane region" description="Helical" evidence="9">
    <location>
        <begin position="83"/>
        <end position="104"/>
    </location>
</feature>
<comment type="subcellular location">
    <subcellularLocation>
        <location evidence="1">Membrane</location>
        <topology evidence="1">Multi-pass membrane protein</topology>
    </subcellularLocation>
</comment>
<keyword evidence="5" id="KW-0862">Zinc</keyword>
<evidence type="ECO:0000256" key="6">
    <source>
        <dbReference type="ARBA" id="ARBA00022989"/>
    </source>
</evidence>
<feature type="domain" description="Cation efflux protein cytoplasmic" evidence="11">
    <location>
        <begin position="285"/>
        <end position="357"/>
    </location>
</feature>
<feature type="transmembrane region" description="Helical" evidence="9">
    <location>
        <begin position="255"/>
        <end position="272"/>
    </location>
</feature>
<dbReference type="InterPro" id="IPR058533">
    <property type="entry name" value="Cation_efflux_TM"/>
</dbReference>
<evidence type="ECO:0000256" key="9">
    <source>
        <dbReference type="SAM" id="Phobius"/>
    </source>
</evidence>
<dbReference type="GO" id="GO:0006882">
    <property type="term" value="P:intracellular zinc ion homeostasis"/>
    <property type="evidence" value="ECO:0000318"/>
    <property type="project" value="GO_Central"/>
</dbReference>
<dbReference type="GO" id="GO:0005385">
    <property type="term" value="F:zinc ion transmembrane transporter activity"/>
    <property type="evidence" value="ECO:0000318"/>
    <property type="project" value="GO_Central"/>
</dbReference>
<evidence type="ECO:0000259" key="10">
    <source>
        <dbReference type="Pfam" id="PF01545"/>
    </source>
</evidence>
<feature type="domain" description="Cation efflux protein transmembrane" evidence="10">
    <location>
        <begin position="19"/>
        <end position="280"/>
    </location>
</feature>
<evidence type="ECO:0000256" key="8">
    <source>
        <dbReference type="SAM" id="MobiDB-lite"/>
    </source>
</evidence>